<dbReference type="RefSeq" id="XP_040722753.1">
    <property type="nucleotide sequence ID" value="XM_040870038.1"/>
</dbReference>
<accession>A0A1Y2EYK0</accession>
<proteinExistence type="predicted"/>
<name>A0A1Y2EYK0_PROLT</name>
<dbReference type="EMBL" id="MCFI01000022">
    <property type="protein sequence ID" value="ORY76677.1"/>
    <property type="molecule type" value="Genomic_DNA"/>
</dbReference>
<sequence>MLGSSAVNTAGPLAEVRWTVTFLICVASQAASSSSLLLASEPLSKVIAGFADFRASASIVSCSVSKASSICVLR</sequence>
<gene>
    <name evidence="1" type="ORF">BCR37DRAFT_383323</name>
    <name evidence="2" type="ORF">BCR37DRAFT_383331</name>
    <name evidence="3" type="ORF">BCR37DRAFT_383337</name>
</gene>
<dbReference type="GeneID" id="63786637"/>
<dbReference type="EMBL" id="MCFI01000022">
    <property type="protein sequence ID" value="ORY76682.1"/>
    <property type="molecule type" value="Genomic_DNA"/>
</dbReference>
<evidence type="ECO:0000313" key="3">
    <source>
        <dbReference type="EMBL" id="ORY76682.1"/>
    </source>
</evidence>
<organism evidence="1 4">
    <name type="scientific">Protomyces lactucae-debilis</name>
    <dbReference type="NCBI Taxonomy" id="2754530"/>
    <lineage>
        <taxon>Eukaryota</taxon>
        <taxon>Fungi</taxon>
        <taxon>Dikarya</taxon>
        <taxon>Ascomycota</taxon>
        <taxon>Taphrinomycotina</taxon>
        <taxon>Taphrinomycetes</taxon>
        <taxon>Taphrinales</taxon>
        <taxon>Protomycetaceae</taxon>
        <taxon>Protomyces</taxon>
    </lineage>
</organism>
<reference evidence="1 4" key="1">
    <citation type="submission" date="2016-07" db="EMBL/GenBank/DDBJ databases">
        <title>Pervasive Adenine N6-methylation of Active Genes in Fungi.</title>
        <authorList>
            <consortium name="DOE Joint Genome Institute"/>
            <person name="Mondo S.J."/>
            <person name="Dannebaum R.O."/>
            <person name="Kuo R.C."/>
            <person name="Labutti K."/>
            <person name="Haridas S."/>
            <person name="Kuo A."/>
            <person name="Salamov A."/>
            <person name="Ahrendt S.R."/>
            <person name="Lipzen A."/>
            <person name="Sullivan W."/>
            <person name="Andreopoulos W.B."/>
            <person name="Clum A."/>
            <person name="Lindquist E."/>
            <person name="Daum C."/>
            <person name="Ramamoorthy G.K."/>
            <person name="Gryganskyi A."/>
            <person name="Culley D."/>
            <person name="Magnuson J.K."/>
            <person name="James T.Y."/>
            <person name="O'Malley M.A."/>
            <person name="Stajich J.E."/>
            <person name="Spatafora J.W."/>
            <person name="Visel A."/>
            <person name="Grigoriev I.V."/>
        </authorList>
    </citation>
    <scope>NUCLEOTIDE SEQUENCE [LARGE SCALE GENOMIC DNA]</scope>
    <source>
        <strain evidence="1 4">12-1054</strain>
    </source>
</reference>
<dbReference type="EMBL" id="MCFI01000022">
    <property type="protein sequence ID" value="ORY76673.1"/>
    <property type="molecule type" value="Genomic_DNA"/>
</dbReference>
<evidence type="ECO:0000313" key="1">
    <source>
        <dbReference type="EMBL" id="ORY76673.1"/>
    </source>
</evidence>
<dbReference type="AlphaFoldDB" id="A0A1Y2EYK0"/>
<feature type="non-terminal residue" evidence="1">
    <location>
        <position position="74"/>
    </location>
</feature>
<comment type="caution">
    <text evidence="1">The sequence shown here is derived from an EMBL/GenBank/DDBJ whole genome shotgun (WGS) entry which is preliminary data.</text>
</comment>
<dbReference type="Proteomes" id="UP000193685">
    <property type="component" value="Unassembled WGS sequence"/>
</dbReference>
<keyword evidence="4" id="KW-1185">Reference proteome</keyword>
<evidence type="ECO:0000313" key="2">
    <source>
        <dbReference type="EMBL" id="ORY76677.1"/>
    </source>
</evidence>
<protein>
    <submittedName>
        <fullName evidence="1">Uncharacterized protein</fullName>
    </submittedName>
</protein>
<evidence type="ECO:0000313" key="4">
    <source>
        <dbReference type="Proteomes" id="UP000193685"/>
    </source>
</evidence>